<evidence type="ECO:0000256" key="8">
    <source>
        <dbReference type="ARBA" id="ARBA00023136"/>
    </source>
</evidence>
<dbReference type="GO" id="GO:0001733">
    <property type="term" value="F:galactosylceramide sulfotransferase activity"/>
    <property type="evidence" value="ECO:0007669"/>
    <property type="project" value="InterPro"/>
</dbReference>
<evidence type="ECO:0000256" key="4">
    <source>
        <dbReference type="ARBA" id="ARBA00022692"/>
    </source>
</evidence>
<reference evidence="12" key="1">
    <citation type="submission" date="2025-08" db="UniProtKB">
        <authorList>
            <consortium name="RefSeq"/>
        </authorList>
    </citation>
    <scope>IDENTIFICATION</scope>
    <source>
        <tissue evidence="12">Gonads</tissue>
    </source>
</reference>
<keyword evidence="6 10" id="KW-1133">Transmembrane helix</keyword>
<organism evidence="11 12">
    <name type="scientific">Lingula anatina</name>
    <name type="common">Brachiopod</name>
    <name type="synonym">Lingula unguis</name>
    <dbReference type="NCBI Taxonomy" id="7574"/>
    <lineage>
        <taxon>Eukaryota</taxon>
        <taxon>Metazoa</taxon>
        <taxon>Spiralia</taxon>
        <taxon>Lophotrochozoa</taxon>
        <taxon>Brachiopoda</taxon>
        <taxon>Linguliformea</taxon>
        <taxon>Lingulata</taxon>
        <taxon>Lingulida</taxon>
        <taxon>Linguloidea</taxon>
        <taxon>Lingulidae</taxon>
        <taxon>Lingula</taxon>
    </lineage>
</organism>
<dbReference type="Pfam" id="PF06990">
    <property type="entry name" value="Gal-3-0_sulfotr"/>
    <property type="match status" value="1"/>
</dbReference>
<evidence type="ECO:0000256" key="6">
    <source>
        <dbReference type="ARBA" id="ARBA00022989"/>
    </source>
</evidence>
<comment type="similarity">
    <text evidence="2">Belongs to the galactose-3-O-sulfotransferase family.</text>
</comment>
<dbReference type="GeneID" id="106158975"/>
<keyword evidence="3" id="KW-0808">Transferase</keyword>
<dbReference type="AlphaFoldDB" id="A0A1S3HX06"/>
<dbReference type="Gene3D" id="3.40.50.300">
    <property type="entry name" value="P-loop containing nucleotide triphosphate hydrolases"/>
    <property type="match status" value="1"/>
</dbReference>
<dbReference type="InterPro" id="IPR027417">
    <property type="entry name" value="P-loop_NTPase"/>
</dbReference>
<dbReference type="PANTHER" id="PTHR14647:SF87">
    <property type="entry name" value="PUTATIVE-RELATED"/>
    <property type="match status" value="1"/>
</dbReference>
<keyword evidence="4 10" id="KW-0812">Transmembrane</keyword>
<keyword evidence="9" id="KW-0325">Glycoprotein</keyword>
<feature type="transmembrane region" description="Helical" evidence="10">
    <location>
        <begin position="6"/>
        <end position="27"/>
    </location>
</feature>
<keyword evidence="11" id="KW-1185">Reference proteome</keyword>
<dbReference type="RefSeq" id="XP_013390565.1">
    <property type="nucleotide sequence ID" value="XM_013535111.1"/>
</dbReference>
<dbReference type="OrthoDB" id="514299at2759"/>
<evidence type="ECO:0000256" key="5">
    <source>
        <dbReference type="ARBA" id="ARBA00022968"/>
    </source>
</evidence>
<keyword evidence="5" id="KW-0735">Signal-anchor</keyword>
<dbReference type="SUPFAM" id="SSF52540">
    <property type="entry name" value="P-loop containing nucleoside triphosphate hydrolases"/>
    <property type="match status" value="1"/>
</dbReference>
<proteinExistence type="inferred from homology"/>
<dbReference type="GO" id="GO:0009247">
    <property type="term" value="P:glycolipid biosynthetic process"/>
    <property type="evidence" value="ECO:0007669"/>
    <property type="project" value="InterPro"/>
</dbReference>
<evidence type="ECO:0000313" key="11">
    <source>
        <dbReference type="Proteomes" id="UP000085678"/>
    </source>
</evidence>
<sequence length="423" mass="49386">MSGLKWKLAILMIVCIFTGSIVFYFLGVRSKHSIDLRGGNRRISYEGDSTIKASKPGCLIGDLKNSLVYWSGRNVDTELRLTTGNWSSSNSYLQTSCTPNKHIVFVKIPKTGSTTVASVFLRYGFRNDLKVVLPATQNTLLRLKQSEYDIMRDEYDKNPHYDIMTHHSKYDRKAVEKLMPLDSVYVVMLREPVSRFKSAFNYFRVSKKFGIQGKNQLKTYLSTPKFYNSKQSGLLFNAMINYLGYSTATTSVQNFINEIDRDFDYVLIMEYTDEGLVMLKRRFCWDIGDVIYLKIHEVKRKNYQELIKGNTDPEIPEKLRKFSEEDFLLYDYFRRKFENILHKQNADFFEEVQFLREVNRKIAAFCSSKSDTTLDIVPCRWTRGFTIHKPYCKLMMIANRPFSVLLKSSYFKGIFNDIILPKV</sequence>
<name>A0A1S3HX06_LINAN</name>
<evidence type="ECO:0000256" key="10">
    <source>
        <dbReference type="SAM" id="Phobius"/>
    </source>
</evidence>
<evidence type="ECO:0000256" key="3">
    <source>
        <dbReference type="ARBA" id="ARBA00022679"/>
    </source>
</evidence>
<evidence type="ECO:0000256" key="9">
    <source>
        <dbReference type="ARBA" id="ARBA00023180"/>
    </source>
</evidence>
<evidence type="ECO:0000313" key="12">
    <source>
        <dbReference type="RefSeq" id="XP_013390565.1"/>
    </source>
</evidence>
<accession>A0A1S3HX06</accession>
<evidence type="ECO:0000256" key="1">
    <source>
        <dbReference type="ARBA" id="ARBA00004323"/>
    </source>
</evidence>
<keyword evidence="8 10" id="KW-0472">Membrane</keyword>
<protein>
    <submittedName>
        <fullName evidence="12">Galactose-3-O-sulfotransferase 2-like</fullName>
    </submittedName>
</protein>
<gene>
    <name evidence="12" type="primary">LOC106158975</name>
</gene>
<evidence type="ECO:0000256" key="2">
    <source>
        <dbReference type="ARBA" id="ARBA00008124"/>
    </source>
</evidence>
<evidence type="ECO:0000256" key="7">
    <source>
        <dbReference type="ARBA" id="ARBA00023034"/>
    </source>
</evidence>
<dbReference type="KEGG" id="lak:106158975"/>
<dbReference type="PANTHER" id="PTHR14647">
    <property type="entry name" value="GALACTOSE-3-O-SULFOTRANSFERASE"/>
    <property type="match status" value="1"/>
</dbReference>
<dbReference type="InParanoid" id="A0A1S3HX06"/>
<dbReference type="InterPro" id="IPR009729">
    <property type="entry name" value="Gal-3-0_sulfotransfrase"/>
</dbReference>
<comment type="subcellular location">
    <subcellularLocation>
        <location evidence="1">Golgi apparatus membrane</location>
        <topology evidence="1">Single-pass type II membrane protein</topology>
    </subcellularLocation>
</comment>
<dbReference type="Proteomes" id="UP000085678">
    <property type="component" value="Unplaced"/>
</dbReference>
<keyword evidence="7" id="KW-0333">Golgi apparatus</keyword>
<dbReference type="GO" id="GO:0000139">
    <property type="term" value="C:Golgi membrane"/>
    <property type="evidence" value="ECO:0007669"/>
    <property type="project" value="UniProtKB-SubCell"/>
</dbReference>